<dbReference type="OrthoDB" id="4343489at2759"/>
<proteinExistence type="predicted"/>
<reference evidence="1" key="1">
    <citation type="submission" date="2022-12" db="EMBL/GenBank/DDBJ databases">
        <authorList>
            <person name="Petersen C."/>
        </authorList>
    </citation>
    <scope>NUCLEOTIDE SEQUENCE</scope>
    <source>
        <strain evidence="1">IBT 17660</strain>
    </source>
</reference>
<sequence length="116" mass="13117">MALGWMNDAVKLQRGWTDLVVFIQTTDVVLGILCDYAVTLLSMWPGRTLTFDCGEFISCYAKMNVVKNRSFLQKWSLYVESQSFENTIGLYSIKGDSRDDPIGLLSEDARLPVSDH</sequence>
<evidence type="ECO:0000313" key="1">
    <source>
        <dbReference type="EMBL" id="KAJ5486397.1"/>
    </source>
</evidence>
<dbReference type="Proteomes" id="UP001147760">
    <property type="component" value="Unassembled WGS sequence"/>
</dbReference>
<comment type="caution">
    <text evidence="1">The sequence shown here is derived from an EMBL/GenBank/DDBJ whole genome shotgun (WGS) entry which is preliminary data.</text>
</comment>
<keyword evidence="2" id="KW-1185">Reference proteome</keyword>
<reference evidence="1" key="2">
    <citation type="journal article" date="2023" name="IMA Fungus">
        <title>Comparative genomic study of the Penicillium genus elucidates a diverse pangenome and 15 lateral gene transfer events.</title>
        <authorList>
            <person name="Petersen C."/>
            <person name="Sorensen T."/>
            <person name="Nielsen M.R."/>
            <person name="Sondergaard T.E."/>
            <person name="Sorensen J.L."/>
            <person name="Fitzpatrick D.A."/>
            <person name="Frisvad J.C."/>
            <person name="Nielsen K.L."/>
        </authorList>
    </citation>
    <scope>NUCLEOTIDE SEQUENCE</scope>
    <source>
        <strain evidence="1">IBT 17660</strain>
    </source>
</reference>
<evidence type="ECO:0000313" key="2">
    <source>
        <dbReference type="Proteomes" id="UP001147760"/>
    </source>
</evidence>
<dbReference type="AlphaFoldDB" id="A0A9W9X8T3"/>
<protein>
    <submittedName>
        <fullName evidence="1">Uncharacterized protein</fullName>
    </submittedName>
</protein>
<accession>A0A9W9X8T3</accession>
<gene>
    <name evidence="1" type="ORF">N7530_000697</name>
</gene>
<dbReference type="EMBL" id="JAPWDO010000001">
    <property type="protein sequence ID" value="KAJ5486397.1"/>
    <property type="molecule type" value="Genomic_DNA"/>
</dbReference>
<name>A0A9W9X8T3_9EURO</name>
<organism evidence="1 2">
    <name type="scientific">Penicillium desertorum</name>
    <dbReference type="NCBI Taxonomy" id="1303715"/>
    <lineage>
        <taxon>Eukaryota</taxon>
        <taxon>Fungi</taxon>
        <taxon>Dikarya</taxon>
        <taxon>Ascomycota</taxon>
        <taxon>Pezizomycotina</taxon>
        <taxon>Eurotiomycetes</taxon>
        <taxon>Eurotiomycetidae</taxon>
        <taxon>Eurotiales</taxon>
        <taxon>Aspergillaceae</taxon>
        <taxon>Penicillium</taxon>
    </lineage>
</organism>